<evidence type="ECO:0000256" key="6">
    <source>
        <dbReference type="SAM" id="MobiDB-lite"/>
    </source>
</evidence>
<keyword evidence="2 7" id="KW-0812">Transmembrane</keyword>
<evidence type="ECO:0000256" key="3">
    <source>
        <dbReference type="ARBA" id="ARBA00022989"/>
    </source>
</evidence>
<evidence type="ECO:0000313" key="10">
    <source>
        <dbReference type="Proteomes" id="UP000199412"/>
    </source>
</evidence>
<comment type="subcellular location">
    <subcellularLocation>
        <location evidence="1">Membrane</location>
        <topology evidence="1">Single-pass membrane protein</topology>
    </subcellularLocation>
</comment>
<dbReference type="OrthoDB" id="9811070at2"/>
<dbReference type="InterPro" id="IPR036869">
    <property type="entry name" value="J_dom_sf"/>
</dbReference>
<organism evidence="9 10">
    <name type="scientific">Rhodospira trueperi</name>
    <dbReference type="NCBI Taxonomy" id="69960"/>
    <lineage>
        <taxon>Bacteria</taxon>
        <taxon>Pseudomonadati</taxon>
        <taxon>Pseudomonadota</taxon>
        <taxon>Alphaproteobacteria</taxon>
        <taxon>Rhodospirillales</taxon>
        <taxon>Rhodospirillaceae</taxon>
        <taxon>Rhodospira</taxon>
    </lineage>
</organism>
<sequence length="274" mass="28303">MLPMLILGVIVALGLALLLRQAVAVEPRILLRILGWSVGGAILVGVIFLAVTGRLAWAATALAALVPWLVRGLRMAAFGRQMSAFLRMFGLSGGGVGGMGGLGGGLGGLGGLGGAHADPDPDDRSTVTTRFLRMTLSHATGAMSGVVREGPLKGRALDDLGEQEAARLWQTVQADPESARVFDAWLERARPEWHAAARAGGGEGDGAEPPPSGGPMTRAEALAVLGLEAGASADDIRAAHRRLIVLVHPDRGGTPYLAARLNQARDLLLGTGSR</sequence>
<proteinExistence type="inferred from homology"/>
<evidence type="ECO:0000313" key="9">
    <source>
        <dbReference type="EMBL" id="SDE46856.1"/>
    </source>
</evidence>
<evidence type="ECO:0000259" key="8">
    <source>
        <dbReference type="PROSITE" id="PS50076"/>
    </source>
</evidence>
<dbReference type="PROSITE" id="PS50076">
    <property type="entry name" value="DNAJ_2"/>
    <property type="match status" value="1"/>
</dbReference>
<keyword evidence="4 7" id="KW-0472">Membrane</keyword>
<keyword evidence="10" id="KW-1185">Reference proteome</keyword>
<evidence type="ECO:0000256" key="1">
    <source>
        <dbReference type="ARBA" id="ARBA00004167"/>
    </source>
</evidence>
<dbReference type="CDD" id="cd06257">
    <property type="entry name" value="DnaJ"/>
    <property type="match status" value="1"/>
</dbReference>
<dbReference type="STRING" id="69960.SAMN05421720_10747"/>
<accession>A0A1G7D7F4</accession>
<dbReference type="SUPFAM" id="SSF46565">
    <property type="entry name" value="Chaperone J-domain"/>
    <property type="match status" value="1"/>
</dbReference>
<feature type="region of interest" description="Disordered" evidence="6">
    <location>
        <begin position="196"/>
        <end position="217"/>
    </location>
</feature>
<evidence type="ECO:0000256" key="2">
    <source>
        <dbReference type="ARBA" id="ARBA00022692"/>
    </source>
</evidence>
<dbReference type="AlphaFoldDB" id="A0A1G7D7F4"/>
<dbReference type="GO" id="GO:0016020">
    <property type="term" value="C:membrane"/>
    <property type="evidence" value="ECO:0007669"/>
    <property type="project" value="UniProtKB-SubCell"/>
</dbReference>
<dbReference type="InterPro" id="IPR001623">
    <property type="entry name" value="DnaJ_domain"/>
</dbReference>
<keyword evidence="3 7" id="KW-1133">Transmembrane helix</keyword>
<dbReference type="EMBL" id="FNAP01000007">
    <property type="protein sequence ID" value="SDE46856.1"/>
    <property type="molecule type" value="Genomic_DNA"/>
</dbReference>
<dbReference type="SMART" id="SM00271">
    <property type="entry name" value="DnaJ"/>
    <property type="match status" value="1"/>
</dbReference>
<evidence type="ECO:0000256" key="7">
    <source>
        <dbReference type="SAM" id="Phobius"/>
    </source>
</evidence>
<reference evidence="9 10" key="1">
    <citation type="submission" date="2016-10" db="EMBL/GenBank/DDBJ databases">
        <authorList>
            <person name="de Groot N.N."/>
        </authorList>
    </citation>
    <scope>NUCLEOTIDE SEQUENCE [LARGE SCALE GENOMIC DNA]</scope>
    <source>
        <strain evidence="9 10">ATCC 700224</strain>
    </source>
</reference>
<dbReference type="Proteomes" id="UP000199412">
    <property type="component" value="Unassembled WGS sequence"/>
</dbReference>
<dbReference type="Gene3D" id="1.10.287.110">
    <property type="entry name" value="DnaJ domain"/>
    <property type="match status" value="1"/>
</dbReference>
<evidence type="ECO:0000256" key="4">
    <source>
        <dbReference type="ARBA" id="ARBA00023136"/>
    </source>
</evidence>
<feature type="domain" description="J" evidence="8">
    <location>
        <begin position="220"/>
        <end position="274"/>
    </location>
</feature>
<dbReference type="PANTHER" id="PTHR12763:SF28">
    <property type="entry name" value="GEO10507P1-RELATED"/>
    <property type="match status" value="1"/>
</dbReference>
<protein>
    <recommendedName>
        <fullName evidence="8">J domain-containing protein</fullName>
    </recommendedName>
</protein>
<gene>
    <name evidence="9" type="ORF">SAMN05421720_10747</name>
</gene>
<comment type="similarity">
    <text evidence="5">Belongs to the TIM14 family.</text>
</comment>
<feature type="transmembrane region" description="Helical" evidence="7">
    <location>
        <begin position="40"/>
        <end position="70"/>
    </location>
</feature>
<evidence type="ECO:0000256" key="5">
    <source>
        <dbReference type="ARBA" id="ARBA00038105"/>
    </source>
</evidence>
<name>A0A1G7D7F4_9PROT</name>
<dbReference type="PANTHER" id="PTHR12763">
    <property type="match status" value="1"/>
</dbReference>
<dbReference type="RefSeq" id="WP_092785979.1">
    <property type="nucleotide sequence ID" value="NZ_FNAP01000007.1"/>
</dbReference>